<feature type="binding site" evidence="5">
    <location>
        <position position="87"/>
    </location>
    <ligand>
        <name>S-adenosyl-L-methionine</name>
        <dbReference type="ChEBI" id="CHEBI:59789"/>
    </ligand>
</feature>
<sequence>MSKPVVPYKDSKLGKKQQVRQMFDNISGRYDGLNRIITFGIDQKWRRRLVRLVGKTKPKSVLDIATGTGDLALALTQTGADRIVGLDLAPGMLEVGRKKVSEKNLDARIEMVLGDSEALEFPDASFDAATVAFGVRNFEDLEKGLAEIYRVLKPGGFLAILETSVPSKQPMKLGYRIYSKYILPLMGKLFSREASAYHYLSESAAAFPSGENFNNILGKIGFIGMKHRPQTFGVAAIYTATK</sequence>
<dbReference type="OrthoDB" id="9808140at2"/>
<dbReference type="Proteomes" id="UP000199534">
    <property type="component" value="Unassembled WGS sequence"/>
</dbReference>
<evidence type="ECO:0000313" key="6">
    <source>
        <dbReference type="EMBL" id="SFR32138.1"/>
    </source>
</evidence>
<evidence type="ECO:0000256" key="5">
    <source>
        <dbReference type="HAMAP-Rule" id="MF_01813"/>
    </source>
</evidence>
<gene>
    <name evidence="5" type="primary">menG</name>
    <name evidence="6" type="ORF">SAMN04490243_0432</name>
</gene>
<name>A0A1I6FQH2_9FLAO</name>
<dbReference type="InterPro" id="IPR004033">
    <property type="entry name" value="UbiE/COQ5_MeTrFase"/>
</dbReference>
<accession>A0A1I6FQH2</accession>
<dbReference type="NCBIfam" id="TIGR01934">
    <property type="entry name" value="MenG_MenH_UbiE"/>
    <property type="match status" value="1"/>
</dbReference>
<dbReference type="CDD" id="cd02440">
    <property type="entry name" value="AdoMet_MTases"/>
    <property type="match status" value="1"/>
</dbReference>
<comment type="similarity">
    <text evidence="5">Belongs to the class I-like SAM-binding methyltransferase superfamily. MenG/UbiE family.</text>
</comment>
<keyword evidence="3 5" id="KW-0808">Transferase</keyword>
<dbReference type="PROSITE" id="PS01184">
    <property type="entry name" value="UBIE_2"/>
    <property type="match status" value="1"/>
</dbReference>
<dbReference type="PROSITE" id="PS51608">
    <property type="entry name" value="SAM_MT_UBIE"/>
    <property type="match status" value="1"/>
</dbReference>
<keyword evidence="4 5" id="KW-0949">S-adenosyl-L-methionine</keyword>
<comment type="caution">
    <text evidence="5">Lacks conserved residue(s) required for the propagation of feature annotation.</text>
</comment>
<evidence type="ECO:0000256" key="1">
    <source>
        <dbReference type="ARBA" id="ARBA00022428"/>
    </source>
</evidence>
<dbReference type="RefSeq" id="WP_092980292.1">
    <property type="nucleotide sequence ID" value="NZ_FOYQ01000001.1"/>
</dbReference>
<proteinExistence type="inferred from homology"/>
<dbReference type="InterPro" id="IPR029063">
    <property type="entry name" value="SAM-dependent_MTases_sf"/>
</dbReference>
<dbReference type="EMBL" id="FOYQ01000001">
    <property type="protein sequence ID" value="SFR32138.1"/>
    <property type="molecule type" value="Genomic_DNA"/>
</dbReference>
<evidence type="ECO:0000256" key="2">
    <source>
        <dbReference type="ARBA" id="ARBA00022603"/>
    </source>
</evidence>
<keyword evidence="1 5" id="KW-0474">Menaquinone biosynthesis</keyword>
<dbReference type="GO" id="GO:0009234">
    <property type="term" value="P:menaquinone biosynthetic process"/>
    <property type="evidence" value="ECO:0007669"/>
    <property type="project" value="UniProtKB-UniRule"/>
</dbReference>
<dbReference type="PANTHER" id="PTHR43591">
    <property type="entry name" value="METHYLTRANSFERASE"/>
    <property type="match status" value="1"/>
</dbReference>
<dbReference type="GO" id="GO:0032259">
    <property type="term" value="P:methylation"/>
    <property type="evidence" value="ECO:0007669"/>
    <property type="project" value="UniProtKB-KW"/>
</dbReference>
<dbReference type="UniPathway" id="UPA00079">
    <property type="reaction ID" value="UER00169"/>
</dbReference>
<dbReference type="Gene3D" id="3.40.50.150">
    <property type="entry name" value="Vaccinia Virus protein VP39"/>
    <property type="match status" value="1"/>
</dbReference>
<comment type="function">
    <text evidence="5">Methyltransferase required for the conversion of demethylmenaquinol (DMKH2) to menaquinol (MKH2).</text>
</comment>
<dbReference type="InterPro" id="IPR023576">
    <property type="entry name" value="UbiE/COQ5_MeTrFase_CS"/>
</dbReference>
<comment type="pathway">
    <text evidence="5">Quinol/quinone metabolism; menaquinone biosynthesis; menaquinol from 1,4-dihydroxy-2-naphthoate: step 2/2.</text>
</comment>
<dbReference type="NCBIfam" id="NF001244">
    <property type="entry name" value="PRK00216.1-5"/>
    <property type="match status" value="1"/>
</dbReference>
<dbReference type="HAMAP" id="MF_01813">
    <property type="entry name" value="MenG_UbiE_methyltr"/>
    <property type="match status" value="1"/>
</dbReference>
<protein>
    <recommendedName>
        <fullName evidence="5">Demethylmenaquinone methyltransferase</fullName>
        <ecNumber evidence="5">2.1.1.163</ecNumber>
    </recommendedName>
</protein>
<reference evidence="6 7" key="1">
    <citation type="submission" date="2016-10" db="EMBL/GenBank/DDBJ databases">
        <authorList>
            <person name="de Groot N.N."/>
        </authorList>
    </citation>
    <scope>NUCLEOTIDE SEQUENCE [LARGE SCALE GENOMIC DNA]</scope>
    <source>
        <strain evidence="6 7">DSM 21019</strain>
    </source>
</reference>
<evidence type="ECO:0000256" key="4">
    <source>
        <dbReference type="ARBA" id="ARBA00022691"/>
    </source>
</evidence>
<dbReference type="EC" id="2.1.1.163" evidence="5"/>
<feature type="binding site" evidence="5">
    <location>
        <position position="68"/>
    </location>
    <ligand>
        <name>S-adenosyl-L-methionine</name>
        <dbReference type="ChEBI" id="CHEBI:59789"/>
    </ligand>
</feature>
<dbReference type="PANTHER" id="PTHR43591:SF24">
    <property type="entry name" value="2-METHOXY-6-POLYPRENYL-1,4-BENZOQUINOL METHYLASE, MITOCHONDRIAL"/>
    <property type="match status" value="1"/>
</dbReference>
<keyword evidence="2 5" id="KW-0489">Methyltransferase</keyword>
<comment type="catalytic activity">
    <reaction evidence="5">
        <text>a 2-demethylmenaquinol + S-adenosyl-L-methionine = a menaquinol + S-adenosyl-L-homocysteine + H(+)</text>
        <dbReference type="Rhea" id="RHEA:42640"/>
        <dbReference type="Rhea" id="RHEA-COMP:9539"/>
        <dbReference type="Rhea" id="RHEA-COMP:9563"/>
        <dbReference type="ChEBI" id="CHEBI:15378"/>
        <dbReference type="ChEBI" id="CHEBI:18151"/>
        <dbReference type="ChEBI" id="CHEBI:55437"/>
        <dbReference type="ChEBI" id="CHEBI:57856"/>
        <dbReference type="ChEBI" id="CHEBI:59789"/>
        <dbReference type="EC" id="2.1.1.163"/>
    </reaction>
</comment>
<feature type="binding site" evidence="5">
    <location>
        <begin position="115"/>
        <end position="116"/>
    </location>
    <ligand>
        <name>S-adenosyl-L-methionine</name>
        <dbReference type="ChEBI" id="CHEBI:59789"/>
    </ligand>
</feature>
<dbReference type="STRING" id="400055.SAMN04490243_0432"/>
<organism evidence="6 7">
    <name type="scientific">Robiginitalea myxolifaciens</name>
    <dbReference type="NCBI Taxonomy" id="400055"/>
    <lineage>
        <taxon>Bacteria</taxon>
        <taxon>Pseudomonadati</taxon>
        <taxon>Bacteroidota</taxon>
        <taxon>Flavobacteriia</taxon>
        <taxon>Flavobacteriales</taxon>
        <taxon>Flavobacteriaceae</taxon>
        <taxon>Robiginitalea</taxon>
    </lineage>
</organism>
<dbReference type="GO" id="GO:0043770">
    <property type="term" value="F:demethylmenaquinone methyltransferase activity"/>
    <property type="evidence" value="ECO:0007669"/>
    <property type="project" value="UniProtKB-UniRule"/>
</dbReference>
<dbReference type="Pfam" id="PF01209">
    <property type="entry name" value="Ubie_methyltran"/>
    <property type="match status" value="1"/>
</dbReference>
<dbReference type="AlphaFoldDB" id="A0A1I6FQH2"/>
<keyword evidence="7" id="KW-1185">Reference proteome</keyword>
<evidence type="ECO:0000256" key="3">
    <source>
        <dbReference type="ARBA" id="ARBA00022679"/>
    </source>
</evidence>
<evidence type="ECO:0000313" key="7">
    <source>
        <dbReference type="Proteomes" id="UP000199534"/>
    </source>
</evidence>
<dbReference type="SUPFAM" id="SSF53335">
    <property type="entry name" value="S-adenosyl-L-methionine-dependent methyltransferases"/>
    <property type="match status" value="1"/>
</dbReference>